<sequence>MANSNVKGAYYLSSDEYRMFISTAEVLTEENEKASNEVYQREQEKRDAEKITLQSEWDKFLKMEQEREIAQLNMTKKEKAKAEKIKKCPLEHAKDLRMEDESEIQEFNRQILSAMYFPIQKAQLREIEQRKAKLLKEKKDMDSMLYAEHQKNCKRLDEKDEKYRQNAIKAAQEIQNQIQQNLEVKKLKDNMKKLEAQQVRETLVKMTQEDFTELQTKRENAQRFFQESMQSNNETIQAREQKRMGDKLAEKKKLQRMQKELERDAKYEEEQTRMRKEKDFELTKMWGQQKKNIDNLAEKQILRAQNIQNATAIEWRRKEKELSEKRAKEEAMLREARSEQIRSNEHCCTHEIGRQKEEFDICLEKLLEGIKEEKQKETKQHEEMQLCLECLKEQITERELLAEAKHRLEMEDTNRMMEEREQRSMCITEYKERKLREIRAARLPDQYIFGLASKAGVSVEKCLECHEVTNKDMPTYFPHIVKAANKHLQAALNSTG</sequence>
<evidence type="ECO:0000256" key="5">
    <source>
        <dbReference type="ARBA" id="ARBA00023273"/>
    </source>
</evidence>
<keyword evidence="3 8" id="KW-0175">Coiled coil</keyword>
<comment type="similarity">
    <text evidence="6">Belongs to the CFAP45 family.</text>
</comment>
<evidence type="ECO:0000256" key="4">
    <source>
        <dbReference type="ARBA" id="ARBA00023069"/>
    </source>
</evidence>
<evidence type="ECO:0000256" key="2">
    <source>
        <dbReference type="ARBA" id="ARBA00022846"/>
    </source>
</evidence>
<evidence type="ECO:0000256" key="8">
    <source>
        <dbReference type="SAM" id="Coils"/>
    </source>
</evidence>
<feature type="coiled-coil region" evidence="8">
    <location>
        <begin position="374"/>
        <end position="411"/>
    </location>
</feature>
<dbReference type="AlphaFoldDB" id="A0A9N7U6F0"/>
<evidence type="ECO:0000256" key="3">
    <source>
        <dbReference type="ARBA" id="ARBA00023054"/>
    </source>
</evidence>
<protein>
    <recommendedName>
        <fullName evidence="7">Cilia- and flagella-associated protein 45</fullName>
    </recommendedName>
</protein>
<dbReference type="InterPro" id="IPR033253">
    <property type="entry name" value="CFAP45"/>
</dbReference>
<keyword evidence="11" id="KW-1185">Reference proteome</keyword>
<evidence type="ECO:0000259" key="9">
    <source>
        <dbReference type="Pfam" id="PF13868"/>
    </source>
</evidence>
<dbReference type="EMBL" id="CADEAL010000759">
    <property type="protein sequence ID" value="CAB1424857.1"/>
    <property type="molecule type" value="Genomic_DNA"/>
</dbReference>
<dbReference type="GO" id="GO:0031514">
    <property type="term" value="C:motile cilium"/>
    <property type="evidence" value="ECO:0007669"/>
    <property type="project" value="UniProtKB-SubCell"/>
</dbReference>
<keyword evidence="2" id="KW-0282">Flagellum</keyword>
<organism evidence="10 11">
    <name type="scientific">Pleuronectes platessa</name>
    <name type="common">European plaice</name>
    <dbReference type="NCBI Taxonomy" id="8262"/>
    <lineage>
        <taxon>Eukaryota</taxon>
        <taxon>Metazoa</taxon>
        <taxon>Chordata</taxon>
        <taxon>Craniata</taxon>
        <taxon>Vertebrata</taxon>
        <taxon>Euteleostomi</taxon>
        <taxon>Actinopterygii</taxon>
        <taxon>Neopterygii</taxon>
        <taxon>Teleostei</taxon>
        <taxon>Neoteleostei</taxon>
        <taxon>Acanthomorphata</taxon>
        <taxon>Carangaria</taxon>
        <taxon>Pleuronectiformes</taxon>
        <taxon>Pleuronectoidei</taxon>
        <taxon>Pleuronectidae</taxon>
        <taxon>Pleuronectes</taxon>
    </lineage>
</organism>
<accession>A0A9N7U6F0</accession>
<evidence type="ECO:0000256" key="6">
    <source>
        <dbReference type="ARBA" id="ARBA00034116"/>
    </source>
</evidence>
<reference evidence="10" key="1">
    <citation type="submission" date="2020-03" db="EMBL/GenBank/DDBJ databases">
        <authorList>
            <person name="Weist P."/>
        </authorList>
    </citation>
    <scope>NUCLEOTIDE SEQUENCE</scope>
</reference>
<keyword evidence="4" id="KW-0969">Cilium</keyword>
<gene>
    <name evidence="10" type="ORF">PLEPLA_LOCUS12785</name>
</gene>
<dbReference type="PANTHER" id="PTHR15504:SF0">
    <property type="entry name" value="CILIA- AND FLAGELLA-ASSOCIATED PROTEIN 45"/>
    <property type="match status" value="1"/>
</dbReference>
<dbReference type="Pfam" id="PF13868">
    <property type="entry name" value="TPH"/>
    <property type="match status" value="1"/>
</dbReference>
<feature type="coiled-coil region" evidence="8">
    <location>
        <begin position="24"/>
        <end position="204"/>
    </location>
</feature>
<name>A0A9N7U6F0_PLEPL</name>
<evidence type="ECO:0000313" key="10">
    <source>
        <dbReference type="EMBL" id="CAB1424857.1"/>
    </source>
</evidence>
<comment type="subcellular location">
    <subcellularLocation>
        <location evidence="1">Cell projection</location>
        <location evidence="1">Cilium</location>
        <location evidence="1">Flagellum</location>
    </subcellularLocation>
</comment>
<proteinExistence type="inferred from homology"/>
<keyword evidence="5" id="KW-0966">Cell projection</keyword>
<dbReference type="Proteomes" id="UP001153269">
    <property type="component" value="Unassembled WGS sequence"/>
</dbReference>
<comment type="caution">
    <text evidence="10">The sequence shown here is derived from an EMBL/GenBank/DDBJ whole genome shotgun (WGS) entry which is preliminary data.</text>
</comment>
<evidence type="ECO:0000256" key="7">
    <source>
        <dbReference type="ARBA" id="ARBA00034142"/>
    </source>
</evidence>
<feature type="coiled-coil region" evidence="8">
    <location>
        <begin position="244"/>
        <end position="271"/>
    </location>
</feature>
<evidence type="ECO:0000256" key="1">
    <source>
        <dbReference type="ARBA" id="ARBA00004230"/>
    </source>
</evidence>
<dbReference type="InterPro" id="IPR043597">
    <property type="entry name" value="TPH_dom"/>
</dbReference>
<evidence type="ECO:0000313" key="11">
    <source>
        <dbReference type="Proteomes" id="UP001153269"/>
    </source>
</evidence>
<feature type="domain" description="Trichohyalin-plectin-homology" evidence="9">
    <location>
        <begin position="98"/>
        <end position="444"/>
    </location>
</feature>
<dbReference type="PANTHER" id="PTHR15504">
    <property type="entry name" value="NASOPHARYNGEAL EPITHELIUM SPECIFIC PROTEIN 1"/>
    <property type="match status" value="1"/>
</dbReference>